<dbReference type="InterPro" id="IPR001433">
    <property type="entry name" value="OxRdtase_FAD/NAD-bd"/>
</dbReference>
<reference evidence="3 4" key="1">
    <citation type="submission" date="2020-10" db="EMBL/GenBank/DDBJ databases">
        <title>Complete genome sequence of Cupriavidus basilensis CCUG 49340T.</title>
        <authorList>
            <person name="Salva-Serra F."/>
            <person name="Donoso R.A."/>
            <person name="Cho K.H."/>
            <person name="Yoo J.A."/>
            <person name="Lee K."/>
            <person name="Yoon S.-H."/>
            <person name="Perez-Pantoja D."/>
            <person name="Moore E.R.B."/>
        </authorList>
    </citation>
    <scope>NUCLEOTIDE SEQUENCE [LARGE SCALE GENOMIC DNA]</scope>
    <source>
        <strain evidence="4">CCUG 49340</strain>
    </source>
</reference>
<evidence type="ECO:0000313" key="3">
    <source>
        <dbReference type="EMBL" id="QOT80465.1"/>
    </source>
</evidence>
<dbReference type="CDD" id="cd00207">
    <property type="entry name" value="fer2"/>
    <property type="match status" value="1"/>
</dbReference>
<dbReference type="Proteomes" id="UP000397656">
    <property type="component" value="Chromosome 2"/>
</dbReference>
<name>A0A643FY79_9BURK</name>
<dbReference type="PANTHER" id="PTHR42815:SF2">
    <property type="entry name" value="FAD-BINDING, PUTATIVE (AFU_ORTHOLOGUE AFUA_6G07600)-RELATED"/>
    <property type="match status" value="1"/>
</dbReference>
<dbReference type="InterPro" id="IPR001041">
    <property type="entry name" value="2Fe-2S_ferredoxin-type"/>
</dbReference>
<dbReference type="SUPFAM" id="SSF63380">
    <property type="entry name" value="Riboflavin synthase domain-like"/>
    <property type="match status" value="1"/>
</dbReference>
<gene>
    <name evidence="3" type="ORF">F7R26_023765</name>
</gene>
<dbReference type="Pfam" id="PF00175">
    <property type="entry name" value="NAD_binding_1"/>
    <property type="match status" value="1"/>
</dbReference>
<feature type="domain" description="2Fe-2S ferredoxin-type" evidence="1">
    <location>
        <begin position="608"/>
        <end position="700"/>
    </location>
</feature>
<dbReference type="InterPro" id="IPR039261">
    <property type="entry name" value="FNR_nucleotide-bd"/>
</dbReference>
<protein>
    <submittedName>
        <fullName evidence="3">Pyridoxamine 5'-phosphate oxidase family protein</fullName>
    </submittedName>
</protein>
<dbReference type="Gene3D" id="3.40.50.80">
    <property type="entry name" value="Nucleotide-binding domain of ferredoxin-NADP reductase (FNR) module"/>
    <property type="match status" value="1"/>
</dbReference>
<dbReference type="RefSeq" id="WP_150984970.1">
    <property type="nucleotide sequence ID" value="NZ_CP062804.1"/>
</dbReference>
<feature type="domain" description="FAD-binding FR-type" evidence="2">
    <location>
        <begin position="340"/>
        <end position="443"/>
    </location>
</feature>
<dbReference type="PANTHER" id="PTHR42815">
    <property type="entry name" value="FAD-BINDING, PUTATIVE (AFU_ORTHOLOGUE AFUA_6G07600)-RELATED"/>
    <property type="match status" value="1"/>
</dbReference>
<dbReference type="Pfam" id="PF00111">
    <property type="entry name" value="Fer2"/>
    <property type="match status" value="1"/>
</dbReference>
<dbReference type="Pfam" id="PF00970">
    <property type="entry name" value="FAD_binding_6"/>
    <property type="match status" value="1"/>
</dbReference>
<dbReference type="InterPro" id="IPR006058">
    <property type="entry name" value="2Fe2S_fd_BS"/>
</dbReference>
<dbReference type="Gene3D" id="2.30.110.10">
    <property type="entry name" value="Electron Transport, Fmn-binding Protein, Chain A"/>
    <property type="match status" value="1"/>
</dbReference>
<dbReference type="PRINTS" id="PR00410">
    <property type="entry name" value="PHEHYDRXLASE"/>
</dbReference>
<dbReference type="PROSITE" id="PS51085">
    <property type="entry name" value="2FE2S_FER_2"/>
    <property type="match status" value="1"/>
</dbReference>
<sequence>MSTQAHPSAQPWHAGERSLQARAGVAARMEDVGLRVVRDYMPDQHREFFAQLPMVVLGAVAPDGRVWATLRAGKPGFLNSPDATTLNIAMAREPADPADAGMEDGSAIGLLGIDLLTRRRNRMNGTARRGAGGGDGSDGVLRIDVGQSFGNCPQYIQKRVVEFTRAPGAPAPAAARHFTALDARARALIGSADTFFVASYADLDEGERQVDVSHRGGKPGFVRIDADGGLTIPDFAGNLFFNTLGNFVVNPIAGLVFADFGTGELLQLSGKAEVILDSPEIAAFQGAERLWRFLPEQIVRRDEALPLRWQPQADGASPNSLMTGSWDEAASRQRAAALANAWRPLRVARIVDESSVIRSFHLEPADGAGRVAHLAGQFLPIRVTLAGHAQPVMRTYTLSVSPADDVYRISVKRDGTVSRHLHDNVKVGDLIEARAPSGHFTIDTAERRPAVLLAAGIGVTPMLAMLRQIVYEGLRKRRVRPTWFFHSARTAAERAFSKELATLTESAGGAVELVRLLSDPKDATRGKDYDVSGRIDIDLLRARLPLDDYDFYLCGPTAFMQSLYDGLRALNIADSRIHAEAFGASSLVRSRDAGRPAPPTARPALQPVPVTFVQSAKEARWTPGGGSLLELAEQRGLAPAFGCRGGSCGSCSTRVLQGAVAYAKAPEFDVAQGEALICCAVPAAVDGDGNQAVVPLQLDL</sequence>
<evidence type="ECO:0000259" key="1">
    <source>
        <dbReference type="PROSITE" id="PS51085"/>
    </source>
</evidence>
<organism evidence="3 4">
    <name type="scientific">Cupriavidus basilensis</name>
    <dbReference type="NCBI Taxonomy" id="68895"/>
    <lineage>
        <taxon>Bacteria</taxon>
        <taxon>Pseudomonadati</taxon>
        <taxon>Pseudomonadota</taxon>
        <taxon>Betaproteobacteria</taxon>
        <taxon>Burkholderiales</taxon>
        <taxon>Burkholderiaceae</taxon>
        <taxon>Cupriavidus</taxon>
    </lineage>
</organism>
<dbReference type="SUPFAM" id="SSF52343">
    <property type="entry name" value="Ferredoxin reductase-like, C-terminal NADP-linked domain"/>
    <property type="match status" value="1"/>
</dbReference>
<dbReference type="GO" id="GO:0016491">
    <property type="term" value="F:oxidoreductase activity"/>
    <property type="evidence" value="ECO:0007669"/>
    <property type="project" value="InterPro"/>
</dbReference>
<evidence type="ECO:0000259" key="2">
    <source>
        <dbReference type="PROSITE" id="PS51384"/>
    </source>
</evidence>
<dbReference type="Gene3D" id="3.10.20.30">
    <property type="match status" value="1"/>
</dbReference>
<dbReference type="CDD" id="cd06184">
    <property type="entry name" value="flavohem_like_fad_nad_binding"/>
    <property type="match status" value="1"/>
</dbReference>
<dbReference type="InterPro" id="IPR036010">
    <property type="entry name" value="2Fe-2S_ferredoxin-like_sf"/>
</dbReference>
<dbReference type="PROSITE" id="PS00197">
    <property type="entry name" value="2FE2S_FER_1"/>
    <property type="match status" value="1"/>
</dbReference>
<dbReference type="PROSITE" id="PS51384">
    <property type="entry name" value="FAD_FR"/>
    <property type="match status" value="1"/>
</dbReference>
<dbReference type="AlphaFoldDB" id="A0A643FY79"/>
<proteinExistence type="predicted"/>
<dbReference type="SUPFAM" id="SSF54292">
    <property type="entry name" value="2Fe-2S ferredoxin-like"/>
    <property type="match status" value="1"/>
</dbReference>
<dbReference type="InterPro" id="IPR008333">
    <property type="entry name" value="Cbr1-like_FAD-bd_dom"/>
</dbReference>
<accession>A0A643FY79</accession>
<dbReference type="GO" id="GO:0051537">
    <property type="term" value="F:2 iron, 2 sulfur cluster binding"/>
    <property type="evidence" value="ECO:0007669"/>
    <property type="project" value="InterPro"/>
</dbReference>
<dbReference type="InterPro" id="IPR017938">
    <property type="entry name" value="Riboflavin_synthase-like_b-brl"/>
</dbReference>
<dbReference type="InterPro" id="IPR017927">
    <property type="entry name" value="FAD-bd_FR_type"/>
</dbReference>
<dbReference type="GeneID" id="98403956"/>
<dbReference type="Gene3D" id="2.40.30.10">
    <property type="entry name" value="Translation factors"/>
    <property type="match status" value="1"/>
</dbReference>
<dbReference type="InterPro" id="IPR012675">
    <property type="entry name" value="Beta-grasp_dom_sf"/>
</dbReference>
<dbReference type="SUPFAM" id="SSF50475">
    <property type="entry name" value="FMN-binding split barrel"/>
    <property type="match status" value="1"/>
</dbReference>
<dbReference type="InterPro" id="IPR012349">
    <property type="entry name" value="Split_barrel_FMN-bd"/>
</dbReference>
<evidence type="ECO:0000313" key="4">
    <source>
        <dbReference type="Proteomes" id="UP000397656"/>
    </source>
</evidence>
<dbReference type="EMBL" id="CP062804">
    <property type="protein sequence ID" value="QOT80465.1"/>
    <property type="molecule type" value="Genomic_DNA"/>
</dbReference>